<evidence type="ECO:0000259" key="3">
    <source>
        <dbReference type="Pfam" id="PF00149"/>
    </source>
</evidence>
<dbReference type="GO" id="GO:0008758">
    <property type="term" value="F:UDP-2,3-diacylglucosamine hydrolase activity"/>
    <property type="evidence" value="ECO:0007669"/>
    <property type="project" value="TreeGrafter"/>
</dbReference>
<dbReference type="Gene3D" id="3.60.21.10">
    <property type="match status" value="1"/>
</dbReference>
<evidence type="ECO:0000313" key="4">
    <source>
        <dbReference type="EMBL" id="KJU82365.1"/>
    </source>
</evidence>
<evidence type="ECO:0000313" key="5">
    <source>
        <dbReference type="Proteomes" id="UP000033423"/>
    </source>
</evidence>
<dbReference type="GO" id="GO:0016020">
    <property type="term" value="C:membrane"/>
    <property type="evidence" value="ECO:0007669"/>
    <property type="project" value="GOC"/>
</dbReference>
<reference evidence="4 5" key="1">
    <citation type="submission" date="2015-02" db="EMBL/GenBank/DDBJ databases">
        <title>Single-cell genomics of uncultivated deep-branching MTB reveals a conserved set of magnetosome genes.</title>
        <authorList>
            <person name="Kolinko S."/>
            <person name="Richter M."/>
            <person name="Glockner F.O."/>
            <person name="Brachmann A."/>
            <person name="Schuler D."/>
        </authorList>
    </citation>
    <scope>NUCLEOTIDE SEQUENCE [LARGE SCALE GENOMIC DNA]</scope>
    <source>
        <strain evidence="4">TM-1</strain>
    </source>
</reference>
<feature type="domain" description="Calcineurin-like phosphoesterase" evidence="3">
    <location>
        <begin position="5"/>
        <end position="92"/>
    </location>
</feature>
<dbReference type="PANTHER" id="PTHR31302">
    <property type="entry name" value="TRANSMEMBRANE PROTEIN WITH METALLOPHOSPHOESTERASE DOMAIN-RELATED"/>
    <property type="match status" value="1"/>
</dbReference>
<dbReference type="GO" id="GO:0046872">
    <property type="term" value="F:metal ion binding"/>
    <property type="evidence" value="ECO:0007669"/>
    <property type="project" value="UniProtKB-KW"/>
</dbReference>
<protein>
    <submittedName>
        <fullName evidence="4">Phosphohydrolase</fullName>
    </submittedName>
</protein>
<feature type="non-terminal residue" evidence="4">
    <location>
        <position position="94"/>
    </location>
</feature>
<dbReference type="SUPFAM" id="SSF56300">
    <property type="entry name" value="Metallo-dependent phosphatases"/>
    <property type="match status" value="1"/>
</dbReference>
<dbReference type="AlphaFoldDB" id="A0A0F3GKC1"/>
<dbReference type="Proteomes" id="UP000033423">
    <property type="component" value="Unassembled WGS sequence"/>
</dbReference>
<name>A0A0F3GKC1_9BACT</name>
<comment type="caution">
    <text evidence="4">The sequence shown here is derived from an EMBL/GenBank/DDBJ whole genome shotgun (WGS) entry which is preliminary data.</text>
</comment>
<gene>
    <name evidence="4" type="ORF">MBAV_005442</name>
</gene>
<dbReference type="InterPro" id="IPR051158">
    <property type="entry name" value="Metallophosphoesterase_sf"/>
</dbReference>
<keyword evidence="1" id="KW-0479">Metal-binding</keyword>
<dbReference type="GO" id="GO:0009245">
    <property type="term" value="P:lipid A biosynthetic process"/>
    <property type="evidence" value="ECO:0007669"/>
    <property type="project" value="TreeGrafter"/>
</dbReference>
<evidence type="ECO:0000256" key="2">
    <source>
        <dbReference type="ARBA" id="ARBA00022801"/>
    </source>
</evidence>
<accession>A0A0F3GKC1</accession>
<keyword evidence="2 4" id="KW-0378">Hydrolase</keyword>
<keyword evidence="5" id="KW-1185">Reference proteome</keyword>
<dbReference type="EMBL" id="LACI01002345">
    <property type="protein sequence ID" value="KJU82365.1"/>
    <property type="molecule type" value="Genomic_DNA"/>
</dbReference>
<proteinExistence type="predicted"/>
<dbReference type="PANTHER" id="PTHR31302:SF31">
    <property type="entry name" value="PHOSPHODIESTERASE YAEI"/>
    <property type="match status" value="1"/>
</dbReference>
<dbReference type="InterPro" id="IPR004843">
    <property type="entry name" value="Calcineurin-like_PHP"/>
</dbReference>
<evidence type="ECO:0000256" key="1">
    <source>
        <dbReference type="ARBA" id="ARBA00022723"/>
    </source>
</evidence>
<dbReference type="Pfam" id="PF00149">
    <property type="entry name" value="Metallophos"/>
    <property type="match status" value="1"/>
</dbReference>
<organism evidence="4 5">
    <name type="scientific">Candidatus Magnetobacterium bavaricum</name>
    <dbReference type="NCBI Taxonomy" id="29290"/>
    <lineage>
        <taxon>Bacteria</taxon>
        <taxon>Pseudomonadati</taxon>
        <taxon>Nitrospirota</taxon>
        <taxon>Thermodesulfovibrionia</taxon>
        <taxon>Thermodesulfovibrionales</taxon>
        <taxon>Candidatus Magnetobacteriaceae</taxon>
        <taxon>Candidatus Magnetobacterium</taxon>
    </lineage>
</organism>
<dbReference type="InterPro" id="IPR029052">
    <property type="entry name" value="Metallo-depent_PP-like"/>
</dbReference>
<sequence length="94" mass="10385">MSEVTILHVSDLHMESKHITDIRIILDALYADLEKLRGESVVPDIVVFTGDLVNAGSNADEFGFAESDFITQLMGTLGLSTDRFFFVPGNHDID</sequence>